<keyword evidence="1" id="KW-0675">Receptor</keyword>
<evidence type="ECO:0000313" key="2">
    <source>
        <dbReference type="Proteomes" id="UP000327085"/>
    </source>
</evidence>
<dbReference type="EMBL" id="CABIKO010000082">
    <property type="protein sequence ID" value="VVA24431.1"/>
    <property type="molecule type" value="Genomic_DNA"/>
</dbReference>
<gene>
    <name evidence="1" type="ORF">ALMOND_2B024723</name>
</gene>
<organism evidence="1 2">
    <name type="scientific">Prunus dulcis</name>
    <name type="common">Almond</name>
    <name type="synonym">Amygdalus dulcis</name>
    <dbReference type="NCBI Taxonomy" id="3755"/>
    <lineage>
        <taxon>Eukaryota</taxon>
        <taxon>Viridiplantae</taxon>
        <taxon>Streptophyta</taxon>
        <taxon>Embryophyta</taxon>
        <taxon>Tracheophyta</taxon>
        <taxon>Spermatophyta</taxon>
        <taxon>Magnoliopsida</taxon>
        <taxon>eudicotyledons</taxon>
        <taxon>Gunneridae</taxon>
        <taxon>Pentapetalae</taxon>
        <taxon>rosids</taxon>
        <taxon>fabids</taxon>
        <taxon>Rosales</taxon>
        <taxon>Rosaceae</taxon>
        <taxon>Amygdaloideae</taxon>
        <taxon>Amygdaleae</taxon>
        <taxon>Prunus</taxon>
    </lineage>
</organism>
<dbReference type="OMA" id="ARCCIEN"/>
<dbReference type="Gramene" id="VVA24431">
    <property type="protein sequence ID" value="VVA24431"/>
    <property type="gene ID" value="Prudul26B024723"/>
</dbReference>
<dbReference type="InParanoid" id="A0A5E4FCU3"/>
<name>A0A5E4FCU3_PRUDU</name>
<reference evidence="2" key="1">
    <citation type="journal article" date="2020" name="Plant J.">
        <title>Transposons played a major role in the diversification between the closely related almond and peach genomes: results from the almond genome sequence.</title>
        <authorList>
            <person name="Alioto T."/>
            <person name="Alexiou K.G."/>
            <person name="Bardil A."/>
            <person name="Barteri F."/>
            <person name="Castanera R."/>
            <person name="Cruz F."/>
            <person name="Dhingra A."/>
            <person name="Duval H."/>
            <person name="Fernandez I Marti A."/>
            <person name="Frias L."/>
            <person name="Galan B."/>
            <person name="Garcia J.L."/>
            <person name="Howad W."/>
            <person name="Gomez-Garrido J."/>
            <person name="Gut M."/>
            <person name="Julca I."/>
            <person name="Morata J."/>
            <person name="Puigdomenech P."/>
            <person name="Ribeca P."/>
            <person name="Rubio Cabetas M.J."/>
            <person name="Vlasova A."/>
            <person name="Wirthensohn M."/>
            <person name="Garcia-Mas J."/>
            <person name="Gabaldon T."/>
            <person name="Casacuberta J.M."/>
            <person name="Arus P."/>
        </authorList>
    </citation>
    <scope>NUCLEOTIDE SEQUENCE [LARGE SCALE GENOMIC DNA]</scope>
    <source>
        <strain evidence="2">cv. Texas</strain>
    </source>
</reference>
<proteinExistence type="predicted"/>
<dbReference type="GO" id="GO:0016301">
    <property type="term" value="F:kinase activity"/>
    <property type="evidence" value="ECO:0007669"/>
    <property type="project" value="UniProtKB-KW"/>
</dbReference>
<keyword evidence="1" id="KW-0418">Kinase</keyword>
<sequence>MVDPASIARCCIENGQFPTVLLFFQYPCSISDGWSEWVDYELKDLSTCDILCRAGMLDVIFLSKPCNILIEAEMLRHVVRRRGTETHFYLLEDAASIFHLPICGNQDPFNVAQTHENRQKLEVLRKGAPTAPSTSLQFSNWILYSWDANRNEPCRLATLISLWLGKFIFCDFSQDYLHEWFRRMQRNGQNFLELLDDVENFIFRPYCVLLEEFKHVPLYSDSDGLVEAPVMTAEVRQLRKEALLSVACLPLPTLGDEGFVHYSLIHGNRPFFAVSKITIQQIVCRFAA</sequence>
<accession>A0A5E4FCU3</accession>
<dbReference type="AlphaFoldDB" id="A0A5E4FCU3"/>
<keyword evidence="1" id="KW-0808">Transferase</keyword>
<evidence type="ECO:0000313" key="1">
    <source>
        <dbReference type="EMBL" id="VVA24431.1"/>
    </source>
</evidence>
<protein>
    <submittedName>
        <fullName evidence="1">PREDICTED: Receptor cytosolic serine/threonine-kinase RBK1</fullName>
    </submittedName>
</protein>
<dbReference type="Proteomes" id="UP000327085">
    <property type="component" value="Chromosome 2"/>
</dbReference>